<organism evidence="4 5">
    <name type="scientific">Dyadobacter flavalbus</name>
    <dbReference type="NCBI Taxonomy" id="2579942"/>
    <lineage>
        <taxon>Bacteria</taxon>
        <taxon>Pseudomonadati</taxon>
        <taxon>Bacteroidota</taxon>
        <taxon>Cytophagia</taxon>
        <taxon>Cytophagales</taxon>
        <taxon>Spirosomataceae</taxon>
        <taxon>Dyadobacter</taxon>
    </lineage>
</organism>
<accession>A0A5M8QQU7</accession>
<keyword evidence="1 2" id="KW-0732">Signal</keyword>
<reference evidence="4 5" key="1">
    <citation type="submission" date="2019-05" db="EMBL/GenBank/DDBJ databases">
        <authorList>
            <person name="Qu J.-H."/>
        </authorList>
    </citation>
    <scope>NUCLEOTIDE SEQUENCE [LARGE SCALE GENOMIC DNA]</scope>
    <source>
        <strain evidence="4 5">NS28</strain>
    </source>
</reference>
<dbReference type="AlphaFoldDB" id="A0A5M8QQU7"/>
<evidence type="ECO:0000256" key="2">
    <source>
        <dbReference type="SAM" id="SignalP"/>
    </source>
</evidence>
<feature type="signal peptide" evidence="2">
    <location>
        <begin position="1"/>
        <end position="20"/>
    </location>
</feature>
<gene>
    <name evidence="4" type="ORF">FEM33_19990</name>
</gene>
<keyword evidence="5" id="KW-1185">Reference proteome</keyword>
<proteinExistence type="predicted"/>
<evidence type="ECO:0000313" key="5">
    <source>
        <dbReference type="Proteomes" id="UP000323994"/>
    </source>
</evidence>
<dbReference type="EMBL" id="VBSN01000059">
    <property type="protein sequence ID" value="KAA6437006.1"/>
    <property type="molecule type" value="Genomic_DNA"/>
</dbReference>
<evidence type="ECO:0000259" key="3">
    <source>
        <dbReference type="Pfam" id="PF13505"/>
    </source>
</evidence>
<dbReference type="OrthoDB" id="979407at2"/>
<protein>
    <submittedName>
        <fullName evidence="4">Porin family protein</fullName>
    </submittedName>
</protein>
<comment type="caution">
    <text evidence="4">The sequence shown here is derived from an EMBL/GenBank/DDBJ whole genome shotgun (WGS) entry which is preliminary data.</text>
</comment>
<dbReference type="Gene3D" id="2.40.160.20">
    <property type="match status" value="1"/>
</dbReference>
<evidence type="ECO:0000313" key="4">
    <source>
        <dbReference type="EMBL" id="KAA6437006.1"/>
    </source>
</evidence>
<dbReference type="SUPFAM" id="SSF56925">
    <property type="entry name" value="OMPA-like"/>
    <property type="match status" value="1"/>
</dbReference>
<dbReference type="InterPro" id="IPR011250">
    <property type="entry name" value="OMP/PagP_B-barrel"/>
</dbReference>
<feature type="domain" description="Outer membrane protein beta-barrel" evidence="3">
    <location>
        <begin position="91"/>
        <end position="243"/>
    </location>
</feature>
<name>A0A5M8QQU7_9BACT</name>
<dbReference type="RefSeq" id="WP_139013765.1">
    <property type="nucleotide sequence ID" value="NZ_VBSN01000059.1"/>
</dbReference>
<sequence>MKKLCTLFILFTLICNRIQAQDLIVTSDGDSLNCRITKQNAQFVYFTFAKDGQPGNTLLPASKVSSVKKAFYGSSQLPEGMQPLSGKSYSQWQFGIRAGYAYRTAKVSDQVSSQYKDYIKKLKSGFVLGGDLHYFISEPLGFGLKYSFNKHKHDDGTDLKDDISMHYIAASMLNRYILANPKSSILLGINLGYQSYKDKTVLMGTALDMTGGTAGFGLDAGFTHQLSAGTAVHFGLSYTTATLYNINVGQGSNKQKIKLEKGQYEGLSRLELTAGFRFGK</sequence>
<dbReference type="Pfam" id="PF13505">
    <property type="entry name" value="OMP_b-brl"/>
    <property type="match status" value="1"/>
</dbReference>
<feature type="chain" id="PRO_5024407084" evidence="2">
    <location>
        <begin position="21"/>
        <end position="280"/>
    </location>
</feature>
<dbReference type="InterPro" id="IPR027385">
    <property type="entry name" value="Beta-barrel_OMP"/>
</dbReference>
<dbReference type="Proteomes" id="UP000323994">
    <property type="component" value="Unassembled WGS sequence"/>
</dbReference>
<evidence type="ECO:0000256" key="1">
    <source>
        <dbReference type="ARBA" id="ARBA00022729"/>
    </source>
</evidence>